<dbReference type="EMBL" id="GGEC01028525">
    <property type="protein sequence ID" value="MBX09009.1"/>
    <property type="molecule type" value="Transcribed_RNA"/>
</dbReference>
<sequence length="67" mass="7603">MMTIRAMRKKNDVIHTNRSPMLLPYLTTSSLALALWLDVSFRVASGLKRMLTLEHLPEAGPCAYYAH</sequence>
<proteinExistence type="predicted"/>
<organism evidence="1">
    <name type="scientific">Rhizophora mucronata</name>
    <name type="common">Asiatic mangrove</name>
    <dbReference type="NCBI Taxonomy" id="61149"/>
    <lineage>
        <taxon>Eukaryota</taxon>
        <taxon>Viridiplantae</taxon>
        <taxon>Streptophyta</taxon>
        <taxon>Embryophyta</taxon>
        <taxon>Tracheophyta</taxon>
        <taxon>Spermatophyta</taxon>
        <taxon>Magnoliopsida</taxon>
        <taxon>eudicotyledons</taxon>
        <taxon>Gunneridae</taxon>
        <taxon>Pentapetalae</taxon>
        <taxon>rosids</taxon>
        <taxon>fabids</taxon>
        <taxon>Malpighiales</taxon>
        <taxon>Rhizophoraceae</taxon>
        <taxon>Rhizophora</taxon>
    </lineage>
</organism>
<reference evidence="1" key="1">
    <citation type="submission" date="2018-02" db="EMBL/GenBank/DDBJ databases">
        <title>Rhizophora mucronata_Transcriptome.</title>
        <authorList>
            <person name="Meera S.P."/>
            <person name="Sreeshan A."/>
            <person name="Augustine A."/>
        </authorList>
    </citation>
    <scope>NUCLEOTIDE SEQUENCE</scope>
    <source>
        <tissue evidence="1">Leaf</tissue>
    </source>
</reference>
<accession>A0A2P2KTF7</accession>
<dbReference type="AlphaFoldDB" id="A0A2P2KTF7"/>
<name>A0A2P2KTF7_RHIMU</name>
<protein>
    <submittedName>
        <fullName evidence="1">Uncharacterized protein</fullName>
    </submittedName>
</protein>
<evidence type="ECO:0000313" key="1">
    <source>
        <dbReference type="EMBL" id="MBX09009.1"/>
    </source>
</evidence>